<dbReference type="Proteomes" id="UP000184330">
    <property type="component" value="Unassembled WGS sequence"/>
</dbReference>
<protein>
    <submittedName>
        <fullName evidence="2">Related to glyoxal oxidase</fullName>
    </submittedName>
</protein>
<dbReference type="OrthoDB" id="74764at2759"/>
<evidence type="ECO:0000259" key="1">
    <source>
        <dbReference type="Pfam" id="PF09362"/>
    </source>
</evidence>
<feature type="domain" description="DUF1996" evidence="1">
    <location>
        <begin position="38"/>
        <end position="289"/>
    </location>
</feature>
<dbReference type="PANTHER" id="PTHR43662:SF7">
    <property type="entry name" value="DUF1996 DOMAIN-CONTAINING PROTEIN"/>
    <property type="match status" value="1"/>
</dbReference>
<organism evidence="2 3">
    <name type="scientific">Phialocephala subalpina</name>
    <dbReference type="NCBI Taxonomy" id="576137"/>
    <lineage>
        <taxon>Eukaryota</taxon>
        <taxon>Fungi</taxon>
        <taxon>Dikarya</taxon>
        <taxon>Ascomycota</taxon>
        <taxon>Pezizomycotina</taxon>
        <taxon>Leotiomycetes</taxon>
        <taxon>Helotiales</taxon>
        <taxon>Mollisiaceae</taxon>
        <taxon>Phialocephala</taxon>
        <taxon>Phialocephala fortinii species complex</taxon>
    </lineage>
</organism>
<dbReference type="InterPro" id="IPR018535">
    <property type="entry name" value="DUF1996"/>
</dbReference>
<evidence type="ECO:0000313" key="3">
    <source>
        <dbReference type="Proteomes" id="UP000184330"/>
    </source>
</evidence>
<keyword evidence="3" id="KW-1185">Reference proteome</keyword>
<accession>A0A1L7WUV3</accession>
<proteinExistence type="predicted"/>
<gene>
    <name evidence="2" type="ORF">PAC_06437</name>
</gene>
<dbReference type="AlphaFoldDB" id="A0A1L7WUV3"/>
<dbReference type="STRING" id="576137.A0A1L7WUV3"/>
<dbReference type="PANTHER" id="PTHR43662">
    <property type="match status" value="1"/>
</dbReference>
<evidence type="ECO:0000313" key="2">
    <source>
        <dbReference type="EMBL" id="CZR56548.1"/>
    </source>
</evidence>
<name>A0A1L7WUV3_9HELO</name>
<reference evidence="2 3" key="1">
    <citation type="submission" date="2016-03" db="EMBL/GenBank/DDBJ databases">
        <authorList>
            <person name="Ploux O."/>
        </authorList>
    </citation>
    <scope>NUCLEOTIDE SEQUENCE [LARGE SCALE GENOMIC DNA]</scope>
    <source>
        <strain evidence="2 3">UAMH 11012</strain>
    </source>
</reference>
<sequence length="505" mass="53608">MRFSRIVVSLGAVLSGSTLVDAFWRMPCRSRSGLARIDPLVSNGTISEHAHAIHGSDGFSTSASYESLLAGSCTSCEVAQDKSAYWTPAMYFLNSETNEYKLVEQVGGMLAYYLLYPNSGNTSLSAFPAGFEMIAGDTNQRNFTYPVPDIQKSLWNVAPYNTQAFLRQAALGFNCLNYAITPEGSLYRHFLPDKAYLDAHCTDGLRLELMFPSCWNGVDRTSTDKKSHVAYPSQVMTGDCPSDFPERLPSLFYETIWDTYAFNGINGTFMMGNGDPSGFGYHGDFMMGWEEDFLQQAVDTCTNLSGQIEDCALFTIQDSSVYGNCNVTLPSAIAKENVVGAVSTMPGNPVIAYGPGYASGAAAGGNSATATAGGVAGTTQSAMTLSYSAGISLASSESYVPGGIFAVSTGASFALSTAATSTPTSSPSVAATSPTTAAAAFVAASIVESAGPSYFSTAYQTLDPNTVEEILWLEEVITVTEASTATVTVPARKRHLHGHRRGGNF</sequence>
<dbReference type="Pfam" id="PF09362">
    <property type="entry name" value="DUF1996"/>
    <property type="match status" value="1"/>
</dbReference>
<dbReference type="EMBL" id="FJOG01000008">
    <property type="protein sequence ID" value="CZR56548.1"/>
    <property type="molecule type" value="Genomic_DNA"/>
</dbReference>